<dbReference type="EMBL" id="QUSF01000018">
    <property type="protein sequence ID" value="RLW02576.1"/>
    <property type="molecule type" value="Genomic_DNA"/>
</dbReference>
<keyword evidence="2" id="KW-1185">Reference proteome</keyword>
<proteinExistence type="predicted"/>
<name>A0A3L8SJ98_CHLGU</name>
<reference evidence="1 2" key="1">
    <citation type="journal article" date="2018" name="Proc. R. Soc. B">
        <title>A non-coding region near Follistatin controls head colour polymorphism in the Gouldian finch.</title>
        <authorList>
            <person name="Toomey M.B."/>
            <person name="Marques C.I."/>
            <person name="Andrade P."/>
            <person name="Araujo P.M."/>
            <person name="Sabatino S."/>
            <person name="Gazda M.A."/>
            <person name="Afonso S."/>
            <person name="Lopes R.J."/>
            <person name="Corbo J.C."/>
            <person name="Carneiro M."/>
        </authorList>
    </citation>
    <scope>NUCLEOTIDE SEQUENCE [LARGE SCALE GENOMIC DNA]</scope>
    <source>
        <strain evidence="1">Red01</strain>
        <tissue evidence="1">Muscle</tissue>
    </source>
</reference>
<sequence>MGTMQELTSDSSETSETQNRWLIQSCSKCLDSAEAEPHQSQTPTFCPTTEDLQFSKFSATAKESWEGAVPSHKVWFTCFAC</sequence>
<evidence type="ECO:0000313" key="1">
    <source>
        <dbReference type="EMBL" id="RLW02576.1"/>
    </source>
</evidence>
<evidence type="ECO:0000313" key="2">
    <source>
        <dbReference type="Proteomes" id="UP000276834"/>
    </source>
</evidence>
<dbReference type="AlphaFoldDB" id="A0A3L8SJ98"/>
<protein>
    <submittedName>
        <fullName evidence="1">Uncharacterized protein</fullName>
    </submittedName>
</protein>
<organism evidence="1 2">
    <name type="scientific">Chloebia gouldiae</name>
    <name type="common">Gouldian finch</name>
    <name type="synonym">Erythrura gouldiae</name>
    <dbReference type="NCBI Taxonomy" id="44316"/>
    <lineage>
        <taxon>Eukaryota</taxon>
        <taxon>Metazoa</taxon>
        <taxon>Chordata</taxon>
        <taxon>Craniata</taxon>
        <taxon>Vertebrata</taxon>
        <taxon>Euteleostomi</taxon>
        <taxon>Archelosauria</taxon>
        <taxon>Archosauria</taxon>
        <taxon>Dinosauria</taxon>
        <taxon>Saurischia</taxon>
        <taxon>Theropoda</taxon>
        <taxon>Coelurosauria</taxon>
        <taxon>Aves</taxon>
        <taxon>Neognathae</taxon>
        <taxon>Neoaves</taxon>
        <taxon>Telluraves</taxon>
        <taxon>Australaves</taxon>
        <taxon>Passeriformes</taxon>
        <taxon>Passeroidea</taxon>
        <taxon>Passeridae</taxon>
        <taxon>Chloebia</taxon>
    </lineage>
</organism>
<dbReference type="Proteomes" id="UP000276834">
    <property type="component" value="Unassembled WGS sequence"/>
</dbReference>
<accession>A0A3L8SJ98</accession>
<gene>
    <name evidence="1" type="ORF">DV515_00007208</name>
</gene>
<comment type="caution">
    <text evidence="1">The sequence shown here is derived from an EMBL/GenBank/DDBJ whole genome shotgun (WGS) entry which is preliminary data.</text>
</comment>